<feature type="transmembrane region" description="Helical" evidence="1">
    <location>
        <begin position="12"/>
        <end position="30"/>
    </location>
</feature>
<dbReference type="AlphaFoldDB" id="A0A6A6U0H0"/>
<evidence type="ECO:0000313" key="3">
    <source>
        <dbReference type="Proteomes" id="UP000799302"/>
    </source>
</evidence>
<evidence type="ECO:0000313" key="2">
    <source>
        <dbReference type="EMBL" id="KAF2665795.1"/>
    </source>
</evidence>
<name>A0A6A6U0H0_9PEZI</name>
<evidence type="ECO:0000256" key="1">
    <source>
        <dbReference type="SAM" id="Phobius"/>
    </source>
</evidence>
<proteinExistence type="predicted"/>
<sequence>MTECDARESMGNYRLSSTTICVCLILFLLSQQDQIKLLVKSINGELAKVCLNRSLRLVMRIVASRRISLSSMTMIMPQISMD</sequence>
<accession>A0A6A6U0H0</accession>
<reference evidence="2" key="1">
    <citation type="journal article" date="2020" name="Stud. Mycol.">
        <title>101 Dothideomycetes genomes: a test case for predicting lifestyles and emergence of pathogens.</title>
        <authorList>
            <person name="Haridas S."/>
            <person name="Albert R."/>
            <person name="Binder M."/>
            <person name="Bloem J."/>
            <person name="Labutti K."/>
            <person name="Salamov A."/>
            <person name="Andreopoulos B."/>
            <person name="Baker S."/>
            <person name="Barry K."/>
            <person name="Bills G."/>
            <person name="Bluhm B."/>
            <person name="Cannon C."/>
            <person name="Castanera R."/>
            <person name="Culley D."/>
            <person name="Daum C."/>
            <person name="Ezra D."/>
            <person name="Gonzalez J."/>
            <person name="Henrissat B."/>
            <person name="Kuo A."/>
            <person name="Liang C."/>
            <person name="Lipzen A."/>
            <person name="Lutzoni F."/>
            <person name="Magnuson J."/>
            <person name="Mondo S."/>
            <person name="Nolan M."/>
            <person name="Ohm R."/>
            <person name="Pangilinan J."/>
            <person name="Park H.-J."/>
            <person name="Ramirez L."/>
            <person name="Alfaro M."/>
            <person name="Sun H."/>
            <person name="Tritt A."/>
            <person name="Yoshinaga Y."/>
            <person name="Zwiers L.-H."/>
            <person name="Turgeon B."/>
            <person name="Goodwin S."/>
            <person name="Spatafora J."/>
            <person name="Crous P."/>
            <person name="Grigoriev I."/>
        </authorList>
    </citation>
    <scope>NUCLEOTIDE SEQUENCE</scope>
    <source>
        <strain evidence="2">CBS 115976</strain>
    </source>
</reference>
<protein>
    <submittedName>
        <fullName evidence="2">Uncharacterized protein</fullName>
    </submittedName>
</protein>
<keyword evidence="1" id="KW-1133">Transmembrane helix</keyword>
<keyword evidence="3" id="KW-1185">Reference proteome</keyword>
<keyword evidence="1" id="KW-0472">Membrane</keyword>
<organism evidence="2 3">
    <name type="scientific">Microthyrium microscopicum</name>
    <dbReference type="NCBI Taxonomy" id="703497"/>
    <lineage>
        <taxon>Eukaryota</taxon>
        <taxon>Fungi</taxon>
        <taxon>Dikarya</taxon>
        <taxon>Ascomycota</taxon>
        <taxon>Pezizomycotina</taxon>
        <taxon>Dothideomycetes</taxon>
        <taxon>Dothideomycetes incertae sedis</taxon>
        <taxon>Microthyriales</taxon>
        <taxon>Microthyriaceae</taxon>
        <taxon>Microthyrium</taxon>
    </lineage>
</organism>
<gene>
    <name evidence="2" type="ORF">BT63DRAFT_75684</name>
</gene>
<dbReference type="EMBL" id="MU004240">
    <property type="protein sequence ID" value="KAF2665795.1"/>
    <property type="molecule type" value="Genomic_DNA"/>
</dbReference>
<keyword evidence="1" id="KW-0812">Transmembrane</keyword>
<dbReference type="Proteomes" id="UP000799302">
    <property type="component" value="Unassembled WGS sequence"/>
</dbReference>